<dbReference type="InterPro" id="IPR036047">
    <property type="entry name" value="F-box-like_dom_sf"/>
</dbReference>
<dbReference type="PANTHER" id="PTHR31639:SF256">
    <property type="entry name" value="OS07G0242900 PROTEIN"/>
    <property type="match status" value="1"/>
</dbReference>
<evidence type="ECO:0000313" key="4">
    <source>
        <dbReference type="Proteomes" id="UP000595140"/>
    </source>
</evidence>
<dbReference type="SUPFAM" id="SSF81383">
    <property type="entry name" value="F-box domain"/>
    <property type="match status" value="1"/>
</dbReference>
<evidence type="ECO:0000259" key="1">
    <source>
        <dbReference type="Pfam" id="PF12937"/>
    </source>
</evidence>
<dbReference type="Pfam" id="PF12937">
    <property type="entry name" value="F-box-like"/>
    <property type="match status" value="1"/>
</dbReference>
<sequence length="470" mass="54206">MESDSRSLEEHAEKLPLEVIGEILSRVRVARDVIKASLTCKKWREAYGKHLHALSFDVADFEFPKYQGSVPDIEMLVTKTILQLPGLRKLSILMDVRYAFSAGLVLALLTLVRETLSELWYKVRTSTIVNVLDIFERQKLESLSLSYYKIGRVEENSQRFPCLTSLSLCRVGISFDDLNRFLYALPNLESLKLDDPFLEDSDNEYSSYSDSSYSGDSSDDEFFSPENVVKLRCPALKTLFLENMKLFQFILESSSIEYLQVEDCYFSSFKVYGSKTLRDFKISHSEAWLLEIEQTGKLESFEFVRSRVTHSNLFPMIQSPKLKRFRFWGFRKKYMRHIRGNEIILDNGSGIVLDSERMAICSPQLRHLSIFCNEGLEGLLYKFGGPTSLEKVVVLEIGWDGFKGFGKWAEELLKCCPNVKKVIVHWVIIPEKCNTMFLKNLTEQTSSINEMVGKYQNREIQVSLYDSGFD</sequence>
<proteinExistence type="predicted"/>
<evidence type="ECO:0000259" key="2">
    <source>
        <dbReference type="Pfam" id="PF24758"/>
    </source>
</evidence>
<protein>
    <recommendedName>
        <fullName evidence="5">F-box domain-containing protein</fullName>
    </recommendedName>
</protein>
<dbReference type="AlphaFoldDB" id="A0A484LYQ3"/>
<dbReference type="Gene3D" id="1.20.1280.50">
    <property type="match status" value="1"/>
</dbReference>
<dbReference type="InterPro" id="IPR055411">
    <property type="entry name" value="LRR_FXL15/At3g58940/PEG3-like"/>
</dbReference>
<evidence type="ECO:0000313" key="3">
    <source>
        <dbReference type="EMBL" id="VFQ81399.1"/>
    </source>
</evidence>
<gene>
    <name evidence="3" type="ORF">CCAM_LOCUS23175</name>
</gene>
<dbReference type="Pfam" id="PF24758">
    <property type="entry name" value="LRR_At5g56370"/>
    <property type="match status" value="1"/>
</dbReference>
<dbReference type="OrthoDB" id="1891924at2759"/>
<dbReference type="SUPFAM" id="SSF52047">
    <property type="entry name" value="RNI-like"/>
    <property type="match status" value="1"/>
</dbReference>
<feature type="domain" description="F-box" evidence="1">
    <location>
        <begin position="13"/>
        <end position="46"/>
    </location>
</feature>
<reference evidence="3 4" key="1">
    <citation type="submission" date="2018-04" db="EMBL/GenBank/DDBJ databases">
        <authorList>
            <person name="Vogel A."/>
        </authorList>
    </citation>
    <scope>NUCLEOTIDE SEQUENCE [LARGE SCALE GENOMIC DNA]</scope>
</reference>
<dbReference type="InterPro" id="IPR001810">
    <property type="entry name" value="F-box_dom"/>
</dbReference>
<name>A0A484LYQ3_9ASTE</name>
<organism evidence="3 4">
    <name type="scientific">Cuscuta campestris</name>
    <dbReference type="NCBI Taxonomy" id="132261"/>
    <lineage>
        <taxon>Eukaryota</taxon>
        <taxon>Viridiplantae</taxon>
        <taxon>Streptophyta</taxon>
        <taxon>Embryophyta</taxon>
        <taxon>Tracheophyta</taxon>
        <taxon>Spermatophyta</taxon>
        <taxon>Magnoliopsida</taxon>
        <taxon>eudicotyledons</taxon>
        <taxon>Gunneridae</taxon>
        <taxon>Pentapetalae</taxon>
        <taxon>asterids</taxon>
        <taxon>lamiids</taxon>
        <taxon>Solanales</taxon>
        <taxon>Convolvulaceae</taxon>
        <taxon>Cuscuteae</taxon>
        <taxon>Cuscuta</taxon>
        <taxon>Cuscuta subgen. Grammica</taxon>
        <taxon>Cuscuta sect. Cleistogrammica</taxon>
    </lineage>
</organism>
<keyword evidence="4" id="KW-1185">Reference proteome</keyword>
<dbReference type="PANTHER" id="PTHR31639">
    <property type="entry name" value="F-BOX PROTEIN-LIKE"/>
    <property type="match status" value="1"/>
</dbReference>
<dbReference type="Proteomes" id="UP000595140">
    <property type="component" value="Unassembled WGS sequence"/>
</dbReference>
<dbReference type="InterPro" id="IPR032675">
    <property type="entry name" value="LRR_dom_sf"/>
</dbReference>
<accession>A0A484LYQ3</accession>
<dbReference type="EMBL" id="OOIL02002239">
    <property type="protein sequence ID" value="VFQ81399.1"/>
    <property type="molecule type" value="Genomic_DNA"/>
</dbReference>
<evidence type="ECO:0008006" key="5">
    <source>
        <dbReference type="Google" id="ProtNLM"/>
    </source>
</evidence>
<dbReference type="Gene3D" id="3.80.10.10">
    <property type="entry name" value="Ribonuclease Inhibitor"/>
    <property type="match status" value="1"/>
</dbReference>
<feature type="domain" description="F-box/LRR-repeat protein 15/At3g58940/PEG3-like LRR" evidence="2">
    <location>
        <begin position="133"/>
        <end position="194"/>
    </location>
</feature>